<name>A0A4Q2RME8_9ACTN</name>
<dbReference type="OrthoDB" id="3827100at2"/>
<dbReference type="EMBL" id="SDWS01000011">
    <property type="protein sequence ID" value="RYB88765.1"/>
    <property type="molecule type" value="Genomic_DNA"/>
</dbReference>
<organism evidence="2 3">
    <name type="scientific">Nocardioides glacieisoli</name>
    <dbReference type="NCBI Taxonomy" id="1168730"/>
    <lineage>
        <taxon>Bacteria</taxon>
        <taxon>Bacillati</taxon>
        <taxon>Actinomycetota</taxon>
        <taxon>Actinomycetes</taxon>
        <taxon>Propionibacteriales</taxon>
        <taxon>Nocardioidaceae</taxon>
        <taxon>Nocardioides</taxon>
    </lineage>
</organism>
<evidence type="ECO:0000313" key="3">
    <source>
        <dbReference type="Proteomes" id="UP000291838"/>
    </source>
</evidence>
<dbReference type="Proteomes" id="UP000291838">
    <property type="component" value="Unassembled WGS sequence"/>
</dbReference>
<dbReference type="AlphaFoldDB" id="A0A4Q2RME8"/>
<sequence length="225" mass="24133">MGALFLSIPMWGVTRVIAMVAPLLLAVAMTGTVSALTDGRTHPEPTEDGASERAYDFQQGAWWCLIAAACASVVLCAAVVSLVSPSWVLGWAGVLVATTPPVLRMSLHFVGLTGAPHRLAASGGPGGPMLGDRRATDAQTTVGREAPDTSGCHDVRVLDLNTSELCRLWRVTFWMVRDVRSPARTVAVVDLRQAVLDELERRRPDAVRCWLMSGRGEADGPARYL</sequence>
<reference evidence="2 3" key="1">
    <citation type="submission" date="2019-01" db="EMBL/GenBank/DDBJ databases">
        <title>Novel species of Nocardioides.</title>
        <authorList>
            <person name="Liu Q."/>
            <person name="Xin Y.-H."/>
        </authorList>
    </citation>
    <scope>NUCLEOTIDE SEQUENCE [LARGE SCALE GENOMIC DNA]</scope>
    <source>
        <strain evidence="2 3">HLT3-15</strain>
    </source>
</reference>
<evidence type="ECO:0000313" key="2">
    <source>
        <dbReference type="EMBL" id="RYB88765.1"/>
    </source>
</evidence>
<gene>
    <name evidence="2" type="ORF">EUA06_19950</name>
</gene>
<feature type="transmembrane region" description="Helical" evidence="1">
    <location>
        <begin position="59"/>
        <end position="83"/>
    </location>
</feature>
<accession>A0A4Q2RME8</accession>
<protein>
    <submittedName>
        <fullName evidence="2">Uncharacterized protein</fullName>
    </submittedName>
</protein>
<keyword evidence="3" id="KW-1185">Reference proteome</keyword>
<evidence type="ECO:0000256" key="1">
    <source>
        <dbReference type="SAM" id="Phobius"/>
    </source>
</evidence>
<keyword evidence="1" id="KW-1133">Transmembrane helix</keyword>
<dbReference type="RefSeq" id="WP_129479067.1">
    <property type="nucleotide sequence ID" value="NZ_SDWS01000011.1"/>
</dbReference>
<comment type="caution">
    <text evidence="2">The sequence shown here is derived from an EMBL/GenBank/DDBJ whole genome shotgun (WGS) entry which is preliminary data.</text>
</comment>
<proteinExistence type="predicted"/>
<keyword evidence="1" id="KW-0812">Transmembrane</keyword>
<keyword evidence="1" id="KW-0472">Membrane</keyword>